<dbReference type="Pfam" id="PF07681">
    <property type="entry name" value="DoxX"/>
    <property type="match status" value="1"/>
</dbReference>
<sequence length="138" mass="14164">MNNALLLLGRALLSIIFITAGWAKLTAISGTAGYFESLGLPAPAVLTVLSGLLEFFGGLAILVGFKTHWAAFTIAVFSVAAAFIGHYGQGGDNPVLVMMNQQALLKNFAIAGGLLVLAVFGPGALSVDAMLGKKKSLA</sequence>
<keyword evidence="4 7" id="KW-0812">Transmembrane</keyword>
<comment type="similarity">
    <text evidence="2">Belongs to the DoxX family.</text>
</comment>
<reference evidence="8" key="2">
    <citation type="submission" date="2020-09" db="EMBL/GenBank/DDBJ databases">
        <authorList>
            <person name="Sun Q."/>
            <person name="Kim S."/>
        </authorList>
    </citation>
    <scope>NUCLEOTIDE SEQUENCE</scope>
    <source>
        <strain evidence="8">KCTC 42097</strain>
    </source>
</reference>
<evidence type="ECO:0000313" key="9">
    <source>
        <dbReference type="Proteomes" id="UP000641137"/>
    </source>
</evidence>
<gene>
    <name evidence="8" type="ORF">GCM10010136_12190</name>
</gene>
<evidence type="ECO:0000313" key="8">
    <source>
        <dbReference type="EMBL" id="GHC67796.1"/>
    </source>
</evidence>
<evidence type="ECO:0000256" key="6">
    <source>
        <dbReference type="ARBA" id="ARBA00023136"/>
    </source>
</evidence>
<evidence type="ECO:0000256" key="4">
    <source>
        <dbReference type="ARBA" id="ARBA00022692"/>
    </source>
</evidence>
<name>A0A8J3DGI0_9HYPH</name>
<organism evidence="8 9">
    <name type="scientific">Limoniibacter endophyticus</name>
    <dbReference type="NCBI Taxonomy" id="1565040"/>
    <lineage>
        <taxon>Bacteria</taxon>
        <taxon>Pseudomonadati</taxon>
        <taxon>Pseudomonadota</taxon>
        <taxon>Alphaproteobacteria</taxon>
        <taxon>Hyphomicrobiales</taxon>
        <taxon>Bartonellaceae</taxon>
        <taxon>Limoniibacter</taxon>
    </lineage>
</organism>
<dbReference type="PANTHER" id="PTHR33452:SF1">
    <property type="entry name" value="INNER MEMBRANE PROTEIN YPHA-RELATED"/>
    <property type="match status" value="1"/>
</dbReference>
<evidence type="ECO:0000256" key="3">
    <source>
        <dbReference type="ARBA" id="ARBA00022475"/>
    </source>
</evidence>
<comment type="caution">
    <text evidence="8">The sequence shown here is derived from an EMBL/GenBank/DDBJ whole genome shotgun (WGS) entry which is preliminary data.</text>
</comment>
<protein>
    <submittedName>
        <fullName evidence="8">Membrane protein</fullName>
    </submittedName>
</protein>
<dbReference type="PANTHER" id="PTHR33452">
    <property type="entry name" value="OXIDOREDUCTASE CATD-RELATED"/>
    <property type="match status" value="1"/>
</dbReference>
<keyword evidence="9" id="KW-1185">Reference proteome</keyword>
<dbReference type="RefSeq" id="WP_244636624.1">
    <property type="nucleotide sequence ID" value="NZ_BMZO01000003.1"/>
</dbReference>
<feature type="transmembrane region" description="Helical" evidence="7">
    <location>
        <begin position="39"/>
        <end position="62"/>
    </location>
</feature>
<evidence type="ECO:0000256" key="2">
    <source>
        <dbReference type="ARBA" id="ARBA00006679"/>
    </source>
</evidence>
<evidence type="ECO:0000256" key="7">
    <source>
        <dbReference type="SAM" id="Phobius"/>
    </source>
</evidence>
<feature type="transmembrane region" description="Helical" evidence="7">
    <location>
        <begin position="108"/>
        <end position="131"/>
    </location>
</feature>
<feature type="transmembrane region" description="Helical" evidence="7">
    <location>
        <begin position="69"/>
        <end position="88"/>
    </location>
</feature>
<keyword evidence="5 7" id="KW-1133">Transmembrane helix</keyword>
<accession>A0A8J3DGI0</accession>
<proteinExistence type="inferred from homology"/>
<dbReference type="InterPro" id="IPR032808">
    <property type="entry name" value="DoxX"/>
</dbReference>
<dbReference type="EMBL" id="BMZO01000003">
    <property type="protein sequence ID" value="GHC67796.1"/>
    <property type="molecule type" value="Genomic_DNA"/>
</dbReference>
<dbReference type="AlphaFoldDB" id="A0A8J3DGI0"/>
<comment type="subcellular location">
    <subcellularLocation>
        <location evidence="1">Cell membrane</location>
        <topology evidence="1">Multi-pass membrane protein</topology>
    </subcellularLocation>
</comment>
<dbReference type="Proteomes" id="UP000641137">
    <property type="component" value="Unassembled WGS sequence"/>
</dbReference>
<dbReference type="GO" id="GO:0005886">
    <property type="term" value="C:plasma membrane"/>
    <property type="evidence" value="ECO:0007669"/>
    <property type="project" value="UniProtKB-SubCell"/>
</dbReference>
<dbReference type="InterPro" id="IPR051907">
    <property type="entry name" value="DoxX-like_oxidoreductase"/>
</dbReference>
<evidence type="ECO:0000256" key="5">
    <source>
        <dbReference type="ARBA" id="ARBA00022989"/>
    </source>
</evidence>
<reference evidence="8" key="1">
    <citation type="journal article" date="2014" name="Int. J. Syst. Evol. Microbiol.">
        <title>Complete genome sequence of Corynebacterium casei LMG S-19264T (=DSM 44701T), isolated from a smear-ripened cheese.</title>
        <authorList>
            <consortium name="US DOE Joint Genome Institute (JGI-PGF)"/>
            <person name="Walter F."/>
            <person name="Albersmeier A."/>
            <person name="Kalinowski J."/>
            <person name="Ruckert C."/>
        </authorList>
    </citation>
    <scope>NUCLEOTIDE SEQUENCE</scope>
    <source>
        <strain evidence="8">KCTC 42097</strain>
    </source>
</reference>
<evidence type="ECO:0000256" key="1">
    <source>
        <dbReference type="ARBA" id="ARBA00004651"/>
    </source>
</evidence>
<keyword evidence="3" id="KW-1003">Cell membrane</keyword>
<keyword evidence="6 7" id="KW-0472">Membrane</keyword>